<sequence length="109" mass="11658">MVKSAYALAALAIIATPVFAADYQPAQHGVTQFAYEQHVGNYCPAGLQPIRYNGIVCCGEPNATGYSEAPVVRRHAPVRTYAQSTDPKSPAYTPERIPMGKSPNSMDGS</sequence>
<dbReference type="OrthoDB" id="7875085at2"/>
<keyword evidence="2" id="KW-1185">Reference proteome</keyword>
<gene>
    <name evidence="1" type="ORF">IMCC12053_2531</name>
</gene>
<name>A0A0P0A177_9RHOB</name>
<protein>
    <submittedName>
        <fullName evidence="1">Uncharacterized protein</fullName>
    </submittedName>
</protein>
<organism evidence="1 2">
    <name type="scientific">Celeribacter marinus</name>
    <dbReference type="NCBI Taxonomy" id="1397108"/>
    <lineage>
        <taxon>Bacteria</taxon>
        <taxon>Pseudomonadati</taxon>
        <taxon>Pseudomonadota</taxon>
        <taxon>Alphaproteobacteria</taxon>
        <taxon>Rhodobacterales</taxon>
        <taxon>Roseobacteraceae</taxon>
        <taxon>Celeribacter</taxon>
    </lineage>
</organism>
<dbReference type="KEGG" id="cmar:IMCC12053_2531"/>
<proteinExistence type="predicted"/>
<dbReference type="AlphaFoldDB" id="A0A0P0A177"/>
<dbReference type="PATRIC" id="fig|1397108.4.peg.2586"/>
<reference evidence="1 2" key="1">
    <citation type="submission" date="2015-05" db="EMBL/GenBank/DDBJ databases">
        <authorList>
            <person name="Wang D.B."/>
            <person name="Wang M."/>
        </authorList>
    </citation>
    <scope>NUCLEOTIDE SEQUENCE [LARGE SCALE GENOMIC DNA]</scope>
    <source>
        <strain evidence="1 2">IMCC 12053</strain>
    </source>
</reference>
<dbReference type="STRING" id="1397108.IMCC12053_2531"/>
<dbReference type="Proteomes" id="UP000064920">
    <property type="component" value="Chromosome"/>
</dbReference>
<evidence type="ECO:0000313" key="2">
    <source>
        <dbReference type="Proteomes" id="UP000064920"/>
    </source>
</evidence>
<evidence type="ECO:0000313" key="1">
    <source>
        <dbReference type="EMBL" id="ALI56478.1"/>
    </source>
</evidence>
<dbReference type="EMBL" id="CP012023">
    <property type="protein sequence ID" value="ALI56478.1"/>
    <property type="molecule type" value="Genomic_DNA"/>
</dbReference>
<accession>A0A0P0A177</accession>
<dbReference type="RefSeq" id="WP_143089993.1">
    <property type="nucleotide sequence ID" value="NZ_CP012023.1"/>
</dbReference>